<evidence type="ECO:0000313" key="4">
    <source>
        <dbReference type="Proteomes" id="UP001190700"/>
    </source>
</evidence>
<gene>
    <name evidence="3" type="ORF">CYMTET_13046</name>
</gene>
<reference evidence="3 4" key="1">
    <citation type="journal article" date="2015" name="Genome Biol. Evol.">
        <title>Comparative Genomics of a Bacterivorous Green Alga Reveals Evolutionary Causalities and Consequences of Phago-Mixotrophic Mode of Nutrition.</title>
        <authorList>
            <person name="Burns J.A."/>
            <person name="Paasch A."/>
            <person name="Narechania A."/>
            <person name="Kim E."/>
        </authorList>
    </citation>
    <scope>NUCLEOTIDE SEQUENCE [LARGE SCALE GENOMIC DNA]</scope>
    <source>
        <strain evidence="3 4">PLY_AMNH</strain>
    </source>
</reference>
<evidence type="ECO:0000256" key="1">
    <source>
        <dbReference type="SAM" id="SignalP"/>
    </source>
</evidence>
<dbReference type="GO" id="GO:0003950">
    <property type="term" value="F:NAD+ poly-ADP-ribosyltransferase activity"/>
    <property type="evidence" value="ECO:0007669"/>
    <property type="project" value="InterPro"/>
</dbReference>
<dbReference type="AlphaFoldDB" id="A0AAE0GJ45"/>
<feature type="domain" description="PARP catalytic" evidence="2">
    <location>
        <begin position="22"/>
        <end position="87"/>
    </location>
</feature>
<dbReference type="EMBL" id="LGRX02005150">
    <property type="protein sequence ID" value="KAK3279052.1"/>
    <property type="molecule type" value="Genomic_DNA"/>
</dbReference>
<dbReference type="SUPFAM" id="SSF56399">
    <property type="entry name" value="ADP-ribosylation"/>
    <property type="match status" value="1"/>
</dbReference>
<feature type="signal peptide" evidence="1">
    <location>
        <begin position="1"/>
        <end position="22"/>
    </location>
</feature>
<organism evidence="3 4">
    <name type="scientific">Cymbomonas tetramitiformis</name>
    <dbReference type="NCBI Taxonomy" id="36881"/>
    <lineage>
        <taxon>Eukaryota</taxon>
        <taxon>Viridiplantae</taxon>
        <taxon>Chlorophyta</taxon>
        <taxon>Pyramimonadophyceae</taxon>
        <taxon>Pyramimonadales</taxon>
        <taxon>Pyramimonadaceae</taxon>
        <taxon>Cymbomonas</taxon>
    </lineage>
</organism>
<accession>A0AAE0GJ45</accession>
<proteinExistence type="predicted"/>
<keyword evidence="1" id="KW-0732">Signal</keyword>
<dbReference type="Proteomes" id="UP001190700">
    <property type="component" value="Unassembled WGS sequence"/>
</dbReference>
<dbReference type="PROSITE" id="PS51257">
    <property type="entry name" value="PROKAR_LIPOPROTEIN"/>
    <property type="match status" value="1"/>
</dbReference>
<evidence type="ECO:0000313" key="3">
    <source>
        <dbReference type="EMBL" id="KAK3279052.1"/>
    </source>
</evidence>
<dbReference type="Pfam" id="PF00644">
    <property type="entry name" value="PARP"/>
    <property type="match status" value="1"/>
</dbReference>
<feature type="chain" id="PRO_5041955612" description="PARP catalytic domain-containing protein" evidence="1">
    <location>
        <begin position="23"/>
        <end position="369"/>
    </location>
</feature>
<comment type="caution">
    <text evidence="3">The sequence shown here is derived from an EMBL/GenBank/DDBJ whole genome shotgun (WGS) entry which is preliminary data.</text>
</comment>
<dbReference type="Gene3D" id="3.90.228.10">
    <property type="match status" value="1"/>
</dbReference>
<protein>
    <recommendedName>
        <fullName evidence="2">PARP catalytic domain-containing protein</fullName>
    </recommendedName>
</protein>
<sequence length="369" mass="39393">MACARTLVALLSALVGARCVDAEVLYHGTSSAACAKIAQEGFIPSLGDGKQHSAFGEGVYFSNDQKYAARFAKRAIQAASRSLVCRVLGMFCEMQSCIIELQFPNQELGTLGKWWSSAAQYDESHRSYATPLDWVQGERPGVFVFKKQGMDRFQGRRITLRDGSGNVETATFRISPYVYFDVNGKAHVRNLNDLLSFHEKARLRGAALQYVESSVNILMSPVFHGMNAAMGMASAMSGCASADIDCVDRLAEGALVGAGGGAGAVGGQLVGGVTGSVTATYMTGFALYATGVVCLWCLPMATLVGGSFGAHAGAKLGHELGQSLGRWLHRTVVERILTFIKKLFGFGDAAYVELFGALGRGLHRTSLIM</sequence>
<keyword evidence="4" id="KW-1185">Reference proteome</keyword>
<name>A0AAE0GJ45_9CHLO</name>
<dbReference type="InterPro" id="IPR012317">
    <property type="entry name" value="Poly(ADP-ribose)pol_cat_dom"/>
</dbReference>
<evidence type="ECO:0000259" key="2">
    <source>
        <dbReference type="Pfam" id="PF00644"/>
    </source>
</evidence>